<dbReference type="Gene3D" id="3.40.50.1820">
    <property type="entry name" value="alpha/beta hydrolase"/>
    <property type="match status" value="1"/>
</dbReference>
<dbReference type="Proteomes" id="UP000034081">
    <property type="component" value="Unassembled WGS sequence"/>
</dbReference>
<evidence type="ECO:0000313" key="1">
    <source>
        <dbReference type="EMBL" id="KKQ86190.1"/>
    </source>
</evidence>
<dbReference type="SUPFAM" id="SSF53474">
    <property type="entry name" value="alpha/beta-Hydrolases"/>
    <property type="match status" value="1"/>
</dbReference>
<dbReference type="STRING" id="1618570.UT08_C0001G0056"/>
<dbReference type="Pfam" id="PF06821">
    <property type="entry name" value="Ser_hydrolase"/>
    <property type="match status" value="1"/>
</dbReference>
<comment type="caution">
    <text evidence="1">The sequence shown here is derived from an EMBL/GenBank/DDBJ whole genome shotgun (WGS) entry which is preliminary data.</text>
</comment>
<dbReference type="GO" id="GO:0016787">
    <property type="term" value="F:hydrolase activity"/>
    <property type="evidence" value="ECO:0007669"/>
    <property type="project" value="InterPro"/>
</dbReference>
<evidence type="ECO:0000313" key="2">
    <source>
        <dbReference type="Proteomes" id="UP000034081"/>
    </source>
</evidence>
<dbReference type="InterPro" id="IPR010662">
    <property type="entry name" value="RBBP9/YdeN"/>
</dbReference>
<accession>A0A0G0LE38</accession>
<evidence type="ECO:0008006" key="3">
    <source>
        <dbReference type="Google" id="ProtNLM"/>
    </source>
</evidence>
<sequence>MKNALILHGTQGSPRTNWFQWLKKELEKKGYKVWVPKLPKPEKPRVSRNVKYIFNNKNWQFNSESILIGHSSGPATILGLLDELPDEIIVNKCIFISAFTEDDWEPNVELFDYNYDFRKIKTKAKKFILIHSDNDPYVPLKQSKDLAVKLNGKLIMEKGQGHFNLEKSPQYKKFPLLLKLIDEI</sequence>
<gene>
    <name evidence="1" type="ORF">UT08_C0001G0056</name>
</gene>
<proteinExistence type="predicted"/>
<dbReference type="AlphaFoldDB" id="A0A0G0LE38"/>
<reference evidence="1 2" key="1">
    <citation type="journal article" date="2015" name="Nature">
        <title>rRNA introns, odd ribosomes, and small enigmatic genomes across a large radiation of phyla.</title>
        <authorList>
            <person name="Brown C.T."/>
            <person name="Hug L.A."/>
            <person name="Thomas B.C."/>
            <person name="Sharon I."/>
            <person name="Castelle C.J."/>
            <person name="Singh A."/>
            <person name="Wilkins M.J."/>
            <person name="Williams K.H."/>
            <person name="Banfield J.F."/>
        </authorList>
    </citation>
    <scope>NUCLEOTIDE SEQUENCE [LARGE SCALE GENOMIC DNA]</scope>
</reference>
<dbReference type="InterPro" id="IPR029058">
    <property type="entry name" value="AB_hydrolase_fold"/>
</dbReference>
<dbReference type="PANTHER" id="PTHR15394:SF3">
    <property type="entry name" value="SERINE HYDROLASE RBBP9"/>
    <property type="match status" value="1"/>
</dbReference>
<organism evidence="1 2">
    <name type="scientific">Candidatus Woesebacteria bacterium GW2011_GWB1_38_8</name>
    <dbReference type="NCBI Taxonomy" id="1618570"/>
    <lineage>
        <taxon>Bacteria</taxon>
        <taxon>Candidatus Woeseibacteriota</taxon>
    </lineage>
</organism>
<protein>
    <recommendedName>
        <fullName evidence="3">Serine hydrolase family protein</fullName>
    </recommendedName>
</protein>
<name>A0A0G0LE38_9BACT</name>
<dbReference type="EMBL" id="LBVL01000001">
    <property type="protein sequence ID" value="KKQ86190.1"/>
    <property type="molecule type" value="Genomic_DNA"/>
</dbReference>
<dbReference type="PANTHER" id="PTHR15394">
    <property type="entry name" value="SERINE HYDROLASE RBBP9"/>
    <property type="match status" value="1"/>
</dbReference>